<keyword evidence="4 6" id="KW-0472">Membrane</keyword>
<feature type="transmembrane region" description="Helical" evidence="6">
    <location>
        <begin position="134"/>
        <end position="159"/>
    </location>
</feature>
<feature type="non-terminal residue" evidence="8">
    <location>
        <position position="279"/>
    </location>
</feature>
<feature type="transmembrane region" description="Helical" evidence="6">
    <location>
        <begin position="57"/>
        <end position="77"/>
    </location>
</feature>
<keyword evidence="3 6" id="KW-1133">Transmembrane helix</keyword>
<comment type="subcellular location">
    <subcellularLocation>
        <location evidence="1">Membrane</location>
        <topology evidence="1">Multi-pass membrane protein</topology>
    </subcellularLocation>
</comment>
<evidence type="ECO:0000256" key="6">
    <source>
        <dbReference type="SAM" id="Phobius"/>
    </source>
</evidence>
<accession>A0A6A6JSJ3</accession>
<evidence type="ECO:0000256" key="3">
    <source>
        <dbReference type="ARBA" id="ARBA00022989"/>
    </source>
</evidence>
<keyword evidence="2 6" id="KW-0812">Transmembrane</keyword>
<organism evidence="8 9">
    <name type="scientific">Westerdykella ornata</name>
    <dbReference type="NCBI Taxonomy" id="318751"/>
    <lineage>
        <taxon>Eukaryota</taxon>
        <taxon>Fungi</taxon>
        <taxon>Dikarya</taxon>
        <taxon>Ascomycota</taxon>
        <taxon>Pezizomycotina</taxon>
        <taxon>Dothideomycetes</taxon>
        <taxon>Pleosporomycetidae</taxon>
        <taxon>Pleosporales</taxon>
        <taxon>Sporormiaceae</taxon>
        <taxon>Westerdykella</taxon>
    </lineage>
</organism>
<dbReference type="Proteomes" id="UP000800097">
    <property type="component" value="Unassembled WGS sequence"/>
</dbReference>
<reference evidence="8" key="1">
    <citation type="journal article" date="2020" name="Stud. Mycol.">
        <title>101 Dothideomycetes genomes: a test case for predicting lifestyles and emergence of pathogens.</title>
        <authorList>
            <person name="Haridas S."/>
            <person name="Albert R."/>
            <person name="Binder M."/>
            <person name="Bloem J."/>
            <person name="Labutti K."/>
            <person name="Salamov A."/>
            <person name="Andreopoulos B."/>
            <person name="Baker S."/>
            <person name="Barry K."/>
            <person name="Bills G."/>
            <person name="Bluhm B."/>
            <person name="Cannon C."/>
            <person name="Castanera R."/>
            <person name="Culley D."/>
            <person name="Daum C."/>
            <person name="Ezra D."/>
            <person name="Gonzalez J."/>
            <person name="Henrissat B."/>
            <person name="Kuo A."/>
            <person name="Liang C."/>
            <person name="Lipzen A."/>
            <person name="Lutzoni F."/>
            <person name="Magnuson J."/>
            <person name="Mondo S."/>
            <person name="Nolan M."/>
            <person name="Ohm R."/>
            <person name="Pangilinan J."/>
            <person name="Park H.-J."/>
            <person name="Ramirez L."/>
            <person name="Alfaro M."/>
            <person name="Sun H."/>
            <person name="Tritt A."/>
            <person name="Yoshinaga Y."/>
            <person name="Zwiers L.-H."/>
            <person name="Turgeon B."/>
            <person name="Goodwin S."/>
            <person name="Spatafora J."/>
            <person name="Crous P."/>
            <person name="Grigoriev I."/>
        </authorList>
    </citation>
    <scope>NUCLEOTIDE SEQUENCE</scope>
    <source>
        <strain evidence="8">CBS 379.55</strain>
    </source>
</reference>
<evidence type="ECO:0000259" key="7">
    <source>
        <dbReference type="Pfam" id="PF20684"/>
    </source>
</evidence>
<name>A0A6A6JSJ3_WESOR</name>
<feature type="transmembrane region" description="Helical" evidence="6">
    <location>
        <begin position="216"/>
        <end position="243"/>
    </location>
</feature>
<dbReference type="Pfam" id="PF20684">
    <property type="entry name" value="Fung_rhodopsin"/>
    <property type="match status" value="1"/>
</dbReference>
<dbReference type="EMBL" id="ML986487">
    <property type="protein sequence ID" value="KAF2278706.1"/>
    <property type="molecule type" value="Genomic_DNA"/>
</dbReference>
<dbReference type="RefSeq" id="XP_033656245.1">
    <property type="nucleotide sequence ID" value="XM_033794973.1"/>
</dbReference>
<feature type="domain" description="Rhodopsin" evidence="7">
    <location>
        <begin position="41"/>
        <end position="277"/>
    </location>
</feature>
<keyword evidence="9" id="KW-1185">Reference proteome</keyword>
<dbReference type="GeneID" id="54548148"/>
<dbReference type="PANTHER" id="PTHR33048:SF129">
    <property type="entry name" value="INTEGRAL MEMBRANE PROTEIN-RELATED"/>
    <property type="match status" value="1"/>
</dbReference>
<proteinExistence type="inferred from homology"/>
<feature type="transmembrane region" description="Helical" evidence="6">
    <location>
        <begin position="255"/>
        <end position="276"/>
    </location>
</feature>
<feature type="transmembrane region" description="Helical" evidence="6">
    <location>
        <begin position="24"/>
        <end position="45"/>
    </location>
</feature>
<comment type="similarity">
    <text evidence="5">Belongs to the SAT4 family.</text>
</comment>
<evidence type="ECO:0000256" key="1">
    <source>
        <dbReference type="ARBA" id="ARBA00004141"/>
    </source>
</evidence>
<gene>
    <name evidence="8" type="ORF">EI97DRAFT_362414</name>
</gene>
<dbReference type="InterPro" id="IPR049326">
    <property type="entry name" value="Rhodopsin_dom_fungi"/>
</dbReference>
<dbReference type="AlphaFoldDB" id="A0A6A6JSJ3"/>
<protein>
    <recommendedName>
        <fullName evidence="7">Rhodopsin domain-containing protein</fullName>
    </recommendedName>
</protein>
<evidence type="ECO:0000313" key="9">
    <source>
        <dbReference type="Proteomes" id="UP000800097"/>
    </source>
</evidence>
<dbReference type="InterPro" id="IPR052337">
    <property type="entry name" value="SAT4-like"/>
</dbReference>
<feature type="transmembrane region" description="Helical" evidence="6">
    <location>
        <begin position="97"/>
        <end position="113"/>
    </location>
</feature>
<dbReference type="GO" id="GO:0016020">
    <property type="term" value="C:membrane"/>
    <property type="evidence" value="ECO:0007669"/>
    <property type="project" value="UniProtKB-SubCell"/>
</dbReference>
<sequence length="279" mass="31398">TPALPPPKGTQSNFIDPPTLMPEVIITASVVLLLMTLCVAARAFVKFFILGQHQIEDLLCYWAWAGVVTYTGTLIYICNYGFARHQWDISRGMFEHIMYYINILYCVYSPTTLPAKLSVLFQIKRIFTTREKNIVWWVVWISIIANIIFYSGLFFSYVFTCWPREAIWNPGVHGSCISSVSSNLAAGILNFLSDLEALLLPAWGIWCLNMPVTKKLAVFAVFGVGSIACVIGLIGIYFRILLLRRPDFTWICTKAALLVISEMATVVIVGCCPSIPRLY</sequence>
<dbReference type="OrthoDB" id="5342292at2759"/>
<evidence type="ECO:0000256" key="2">
    <source>
        <dbReference type="ARBA" id="ARBA00022692"/>
    </source>
</evidence>
<feature type="non-terminal residue" evidence="8">
    <location>
        <position position="1"/>
    </location>
</feature>
<dbReference type="PANTHER" id="PTHR33048">
    <property type="entry name" value="PTH11-LIKE INTEGRAL MEMBRANE PROTEIN (AFU_ORTHOLOGUE AFUA_5G11245)"/>
    <property type="match status" value="1"/>
</dbReference>
<evidence type="ECO:0000256" key="5">
    <source>
        <dbReference type="ARBA" id="ARBA00038359"/>
    </source>
</evidence>
<evidence type="ECO:0000256" key="4">
    <source>
        <dbReference type="ARBA" id="ARBA00023136"/>
    </source>
</evidence>
<evidence type="ECO:0000313" key="8">
    <source>
        <dbReference type="EMBL" id="KAF2278706.1"/>
    </source>
</evidence>